<dbReference type="EMBL" id="KY774314">
    <property type="protein sequence ID" value="ART31952.1"/>
    <property type="molecule type" value="Genomic_DNA"/>
</dbReference>
<keyword evidence="1" id="KW-0496">Mitochondrion</keyword>
<accession>A0A1Y0B3F2</accession>
<evidence type="ECO:0000313" key="1">
    <source>
        <dbReference type="EMBL" id="ART31952.1"/>
    </source>
</evidence>
<dbReference type="AlphaFoldDB" id="A0A1Y0B3F2"/>
<name>A0A1Y0B3F2_9LAMI</name>
<reference evidence="1" key="1">
    <citation type="submission" date="2017-03" db="EMBL/GenBank/DDBJ databases">
        <title>The mitochondrial genome of the carnivorous plant Utricularia reniformis (Lentibulariaceae): structure, comparative analysis and evolutionary landmarks.</title>
        <authorList>
            <person name="Silva S.R."/>
            <person name="Alvarenga D.O."/>
            <person name="Michael T.P."/>
            <person name="Miranda V.F.O."/>
            <person name="Varani A.M."/>
        </authorList>
    </citation>
    <scope>NUCLEOTIDE SEQUENCE</scope>
</reference>
<proteinExistence type="predicted"/>
<sequence>MFSDCARSACFILDRTSYGHEMTNFDLYKALLHCTLGLNRY</sequence>
<protein>
    <submittedName>
        <fullName evidence="1">Uncharacterized protein</fullName>
    </submittedName>
</protein>
<organism evidence="1">
    <name type="scientific">Utricularia reniformis</name>
    <dbReference type="NCBI Taxonomy" id="192314"/>
    <lineage>
        <taxon>Eukaryota</taxon>
        <taxon>Viridiplantae</taxon>
        <taxon>Streptophyta</taxon>
        <taxon>Embryophyta</taxon>
        <taxon>Tracheophyta</taxon>
        <taxon>Spermatophyta</taxon>
        <taxon>Magnoliopsida</taxon>
        <taxon>eudicotyledons</taxon>
        <taxon>Gunneridae</taxon>
        <taxon>Pentapetalae</taxon>
        <taxon>asterids</taxon>
        <taxon>lamiids</taxon>
        <taxon>Lamiales</taxon>
        <taxon>Lentibulariaceae</taxon>
        <taxon>Utricularia</taxon>
    </lineage>
</organism>
<geneLocation type="mitochondrion" evidence="1"/>
<gene>
    <name evidence="1" type="ORF">AEK19_MT1779</name>
</gene>